<protein>
    <recommendedName>
        <fullName evidence="3">Anti-sigma factor</fullName>
    </recommendedName>
</protein>
<reference evidence="1 2" key="1">
    <citation type="submission" date="2016-07" db="EMBL/GenBank/DDBJ databases">
        <title>Draft genome sequence of Prauserella sp. YIM 121212, isolated from alkaline soil.</title>
        <authorList>
            <person name="Ruckert C."/>
            <person name="Albersmeier A."/>
            <person name="Jiang C.-L."/>
            <person name="Jiang Y."/>
            <person name="Kalinowski J."/>
            <person name="Schneider O."/>
            <person name="Winkler A."/>
            <person name="Zotchev S.B."/>
        </authorList>
    </citation>
    <scope>NUCLEOTIDE SEQUENCE [LARGE SCALE GENOMIC DNA]</scope>
    <source>
        <strain evidence="1 2">YIM 121212</strain>
    </source>
</reference>
<name>A0A318M2Z0_9PSEU</name>
<accession>A0A318M2Z0</accession>
<comment type="caution">
    <text evidence="1">The sequence shown here is derived from an EMBL/GenBank/DDBJ whole genome shotgun (WGS) entry which is preliminary data.</text>
</comment>
<dbReference type="Gene3D" id="3.30.565.10">
    <property type="entry name" value="Histidine kinase-like ATPase, C-terminal domain"/>
    <property type="match status" value="1"/>
</dbReference>
<gene>
    <name evidence="1" type="ORF">BA062_30130</name>
</gene>
<proteinExistence type="predicted"/>
<dbReference type="InterPro" id="IPR036890">
    <property type="entry name" value="HATPase_C_sf"/>
</dbReference>
<organism evidence="1 2">
    <name type="scientific">Prauserella flavalba</name>
    <dbReference type="NCBI Taxonomy" id="1477506"/>
    <lineage>
        <taxon>Bacteria</taxon>
        <taxon>Bacillati</taxon>
        <taxon>Actinomycetota</taxon>
        <taxon>Actinomycetes</taxon>
        <taxon>Pseudonocardiales</taxon>
        <taxon>Pseudonocardiaceae</taxon>
        <taxon>Prauserella</taxon>
    </lineage>
</organism>
<evidence type="ECO:0008006" key="3">
    <source>
        <dbReference type="Google" id="ProtNLM"/>
    </source>
</evidence>
<dbReference type="AlphaFoldDB" id="A0A318M2Z0"/>
<dbReference type="Proteomes" id="UP000247892">
    <property type="component" value="Unassembled WGS sequence"/>
</dbReference>
<dbReference type="RefSeq" id="WP_110342538.1">
    <property type="nucleotide sequence ID" value="NZ_JBHVKT010000017.1"/>
</dbReference>
<dbReference type="EMBL" id="MASU01000013">
    <property type="protein sequence ID" value="PXY24467.1"/>
    <property type="molecule type" value="Genomic_DNA"/>
</dbReference>
<keyword evidence="2" id="KW-1185">Reference proteome</keyword>
<sequence>MHREELAEWAGPGAAGPVELRVPAQARHLAMLRTVARDFGGREGFTENELTDLLVAVDAACTCLIRWSAPGAMLTCRLVFAFGTLTVSVSTTTLRGCVPGPHALGWRVLDTMTDTLAAWRYEHDPQRSVDRVVHIRFAKRFAARPRG</sequence>
<dbReference type="OrthoDB" id="3694612at2"/>
<evidence type="ECO:0000313" key="2">
    <source>
        <dbReference type="Proteomes" id="UP000247892"/>
    </source>
</evidence>
<evidence type="ECO:0000313" key="1">
    <source>
        <dbReference type="EMBL" id="PXY24467.1"/>
    </source>
</evidence>